<dbReference type="InterPro" id="IPR000668">
    <property type="entry name" value="Peptidase_C1A_C"/>
</dbReference>
<sequence length="190" mass="21580">MKFFWILTTLLLEHHMTFASRDFWSQAQWAEFKAMYQKTYGSADEELFRQKIFLDNRYMIAKHNERYARGLVSYQLKMNQFGDLAAAIEGQHARKTGHLVELSVQDLVDCCGAAYDNDGCIGGLMDNAFRCVRDRGGIDTAASYPYVAKVSADTWQRTWGQKWGQGGYVYLAKDAKNQCGIASLASFPLV</sequence>
<dbReference type="Gene3D" id="1.10.287.2250">
    <property type="match status" value="1"/>
</dbReference>
<reference evidence="5" key="2">
    <citation type="submission" date="2021-09" db="EMBL/GenBank/DDBJ databases">
        <authorList>
            <person name="Jia N."/>
            <person name="Wang J."/>
            <person name="Shi W."/>
            <person name="Du L."/>
            <person name="Sun Y."/>
            <person name="Zhan W."/>
            <person name="Jiang J."/>
            <person name="Wang Q."/>
            <person name="Zhang B."/>
            <person name="Ji P."/>
            <person name="Sakyi L.B."/>
            <person name="Cui X."/>
            <person name="Yuan T."/>
            <person name="Jiang B."/>
            <person name="Yang W."/>
            <person name="Lam T.T.-Y."/>
            <person name="Chang Q."/>
            <person name="Ding S."/>
            <person name="Wang X."/>
            <person name="Zhu J."/>
            <person name="Ruan X."/>
            <person name="Zhao L."/>
            <person name="Wei J."/>
            <person name="Que T."/>
            <person name="Du C."/>
            <person name="Cheng J."/>
            <person name="Dai P."/>
            <person name="Han X."/>
            <person name="Huang E."/>
            <person name="Gao Y."/>
            <person name="Liu J."/>
            <person name="Shao H."/>
            <person name="Ye R."/>
            <person name="Li L."/>
            <person name="Wei W."/>
            <person name="Wang X."/>
            <person name="Wang C."/>
            <person name="Huo Q."/>
            <person name="Li W."/>
            <person name="Guo W."/>
            <person name="Chen H."/>
            <person name="Chen S."/>
            <person name="Zhou L."/>
            <person name="Zhou L."/>
            <person name="Ni X."/>
            <person name="Tian J."/>
            <person name="Zhou Y."/>
            <person name="Sheng Y."/>
            <person name="Liu T."/>
            <person name="Pan Y."/>
            <person name="Xia L."/>
            <person name="Li J."/>
            <person name="Zhao F."/>
            <person name="Cao W."/>
        </authorList>
    </citation>
    <scope>NUCLEOTIDE SEQUENCE</scope>
    <source>
        <strain evidence="5">Rsan-2018</strain>
        <tissue evidence="5">Larvae</tissue>
    </source>
</reference>
<accession>A0A9D4PQ95</accession>
<dbReference type="PANTHER" id="PTHR12411">
    <property type="entry name" value="CYSTEINE PROTEASE FAMILY C1-RELATED"/>
    <property type="match status" value="1"/>
</dbReference>
<dbReference type="Gene3D" id="2.40.50.170">
    <property type="entry name" value="Cysteine proteinases. Chain C"/>
    <property type="match status" value="1"/>
</dbReference>
<feature type="chain" id="PRO_5038844529" description="Cathepsin L" evidence="2">
    <location>
        <begin position="20"/>
        <end position="190"/>
    </location>
</feature>
<dbReference type="GO" id="GO:0008234">
    <property type="term" value="F:cysteine-type peptidase activity"/>
    <property type="evidence" value="ECO:0007669"/>
    <property type="project" value="InterPro"/>
</dbReference>
<proteinExistence type="inferred from homology"/>
<name>A0A9D4PQ95_RHISA</name>
<keyword evidence="2" id="KW-0732">Signal</keyword>
<dbReference type="InterPro" id="IPR013201">
    <property type="entry name" value="Prot_inhib_I29"/>
</dbReference>
<evidence type="ECO:0000256" key="1">
    <source>
        <dbReference type="ARBA" id="ARBA00008455"/>
    </source>
</evidence>
<dbReference type="Gene3D" id="3.90.70.10">
    <property type="entry name" value="Cysteine proteinases"/>
    <property type="match status" value="1"/>
</dbReference>
<evidence type="ECO:0000313" key="5">
    <source>
        <dbReference type="EMBL" id="KAH7948251.1"/>
    </source>
</evidence>
<comment type="caution">
    <text evidence="5">The sequence shown here is derived from an EMBL/GenBank/DDBJ whole genome shotgun (WGS) entry which is preliminary data.</text>
</comment>
<reference evidence="5" key="1">
    <citation type="journal article" date="2020" name="Cell">
        <title>Large-Scale Comparative Analyses of Tick Genomes Elucidate Their Genetic Diversity and Vector Capacities.</title>
        <authorList>
            <consortium name="Tick Genome and Microbiome Consortium (TIGMIC)"/>
            <person name="Jia N."/>
            <person name="Wang J."/>
            <person name="Shi W."/>
            <person name="Du L."/>
            <person name="Sun Y."/>
            <person name="Zhan W."/>
            <person name="Jiang J.F."/>
            <person name="Wang Q."/>
            <person name="Zhang B."/>
            <person name="Ji P."/>
            <person name="Bell-Sakyi L."/>
            <person name="Cui X.M."/>
            <person name="Yuan T.T."/>
            <person name="Jiang B.G."/>
            <person name="Yang W.F."/>
            <person name="Lam T.T."/>
            <person name="Chang Q.C."/>
            <person name="Ding S.J."/>
            <person name="Wang X.J."/>
            <person name="Zhu J.G."/>
            <person name="Ruan X.D."/>
            <person name="Zhao L."/>
            <person name="Wei J.T."/>
            <person name="Ye R.Z."/>
            <person name="Que T.C."/>
            <person name="Du C.H."/>
            <person name="Zhou Y.H."/>
            <person name="Cheng J.X."/>
            <person name="Dai P.F."/>
            <person name="Guo W.B."/>
            <person name="Han X.H."/>
            <person name="Huang E.J."/>
            <person name="Li L.F."/>
            <person name="Wei W."/>
            <person name="Gao Y.C."/>
            <person name="Liu J.Z."/>
            <person name="Shao H.Z."/>
            <person name="Wang X."/>
            <person name="Wang C.C."/>
            <person name="Yang T.C."/>
            <person name="Huo Q.B."/>
            <person name="Li W."/>
            <person name="Chen H.Y."/>
            <person name="Chen S.E."/>
            <person name="Zhou L.G."/>
            <person name="Ni X.B."/>
            <person name="Tian J.H."/>
            <person name="Sheng Y."/>
            <person name="Liu T."/>
            <person name="Pan Y.S."/>
            <person name="Xia L.Y."/>
            <person name="Li J."/>
            <person name="Zhao F."/>
            <person name="Cao W.C."/>
        </authorList>
    </citation>
    <scope>NUCLEOTIDE SEQUENCE</scope>
    <source>
        <strain evidence="5">Rsan-2018</strain>
    </source>
</reference>
<dbReference type="SMART" id="SM00645">
    <property type="entry name" value="Pept_C1"/>
    <property type="match status" value="1"/>
</dbReference>
<dbReference type="InterPro" id="IPR013128">
    <property type="entry name" value="Peptidase_C1A"/>
</dbReference>
<protein>
    <recommendedName>
        <fullName evidence="7">Cathepsin L</fullName>
    </recommendedName>
</protein>
<evidence type="ECO:0000313" key="6">
    <source>
        <dbReference type="Proteomes" id="UP000821837"/>
    </source>
</evidence>
<evidence type="ECO:0000256" key="2">
    <source>
        <dbReference type="SAM" id="SignalP"/>
    </source>
</evidence>
<gene>
    <name evidence="5" type="ORF">HPB52_019886</name>
</gene>
<evidence type="ECO:0008006" key="7">
    <source>
        <dbReference type="Google" id="ProtNLM"/>
    </source>
</evidence>
<comment type="similarity">
    <text evidence="1">Belongs to the peptidase C1 family.</text>
</comment>
<dbReference type="Proteomes" id="UP000821837">
    <property type="component" value="Chromosome 6"/>
</dbReference>
<organism evidence="5 6">
    <name type="scientific">Rhipicephalus sanguineus</name>
    <name type="common">Brown dog tick</name>
    <name type="synonym">Ixodes sanguineus</name>
    <dbReference type="NCBI Taxonomy" id="34632"/>
    <lineage>
        <taxon>Eukaryota</taxon>
        <taxon>Metazoa</taxon>
        <taxon>Ecdysozoa</taxon>
        <taxon>Arthropoda</taxon>
        <taxon>Chelicerata</taxon>
        <taxon>Arachnida</taxon>
        <taxon>Acari</taxon>
        <taxon>Parasitiformes</taxon>
        <taxon>Ixodida</taxon>
        <taxon>Ixodoidea</taxon>
        <taxon>Ixodidae</taxon>
        <taxon>Rhipicephalinae</taxon>
        <taxon>Rhipicephalus</taxon>
        <taxon>Rhipicephalus</taxon>
    </lineage>
</organism>
<dbReference type="SMART" id="SM00848">
    <property type="entry name" value="Inhibitor_I29"/>
    <property type="match status" value="1"/>
</dbReference>
<evidence type="ECO:0000259" key="3">
    <source>
        <dbReference type="SMART" id="SM00645"/>
    </source>
</evidence>
<dbReference type="InterPro" id="IPR038765">
    <property type="entry name" value="Papain-like_cys_pep_sf"/>
</dbReference>
<feature type="signal peptide" evidence="2">
    <location>
        <begin position="1"/>
        <end position="19"/>
    </location>
</feature>
<dbReference type="EMBL" id="JABSTV010001252">
    <property type="protein sequence ID" value="KAH7948251.1"/>
    <property type="molecule type" value="Genomic_DNA"/>
</dbReference>
<feature type="domain" description="Peptidase C1A papain C-terminal" evidence="3">
    <location>
        <begin position="72"/>
        <end position="189"/>
    </location>
</feature>
<dbReference type="VEuPathDB" id="VectorBase:RSAN_048899"/>
<evidence type="ECO:0000259" key="4">
    <source>
        <dbReference type="SMART" id="SM00848"/>
    </source>
</evidence>
<feature type="domain" description="Cathepsin propeptide inhibitor" evidence="4">
    <location>
        <begin position="29"/>
        <end position="84"/>
    </location>
</feature>
<dbReference type="Pfam" id="PF00112">
    <property type="entry name" value="Peptidase_C1"/>
    <property type="match status" value="2"/>
</dbReference>
<dbReference type="AlphaFoldDB" id="A0A9D4PQ95"/>
<dbReference type="GO" id="GO:0006508">
    <property type="term" value="P:proteolysis"/>
    <property type="evidence" value="ECO:0007669"/>
    <property type="project" value="InterPro"/>
</dbReference>
<dbReference type="SUPFAM" id="SSF54001">
    <property type="entry name" value="Cysteine proteinases"/>
    <property type="match status" value="1"/>
</dbReference>
<dbReference type="Pfam" id="PF08246">
    <property type="entry name" value="Inhibitor_I29"/>
    <property type="match status" value="1"/>
</dbReference>
<keyword evidence="6" id="KW-1185">Reference proteome</keyword>